<proteinExistence type="predicted"/>
<keyword evidence="3" id="KW-1185">Reference proteome</keyword>
<dbReference type="EMBL" id="NBSK02000002">
    <property type="protein sequence ID" value="KAJ0222392.1"/>
    <property type="molecule type" value="Genomic_DNA"/>
</dbReference>
<dbReference type="PANTHER" id="PTHR45463:SF8">
    <property type="entry name" value="OS09G0392200 PROTEIN"/>
    <property type="match status" value="1"/>
</dbReference>
<organism evidence="2 3">
    <name type="scientific">Lactuca sativa</name>
    <name type="common">Garden lettuce</name>
    <dbReference type="NCBI Taxonomy" id="4236"/>
    <lineage>
        <taxon>Eukaryota</taxon>
        <taxon>Viridiplantae</taxon>
        <taxon>Streptophyta</taxon>
        <taxon>Embryophyta</taxon>
        <taxon>Tracheophyta</taxon>
        <taxon>Spermatophyta</taxon>
        <taxon>Magnoliopsida</taxon>
        <taxon>eudicotyledons</taxon>
        <taxon>Gunneridae</taxon>
        <taxon>Pentapetalae</taxon>
        <taxon>asterids</taxon>
        <taxon>campanulids</taxon>
        <taxon>Asterales</taxon>
        <taxon>Asteraceae</taxon>
        <taxon>Cichorioideae</taxon>
        <taxon>Cichorieae</taxon>
        <taxon>Lactucinae</taxon>
        <taxon>Lactuca</taxon>
    </lineage>
</organism>
<dbReference type="Proteomes" id="UP000235145">
    <property type="component" value="Unassembled WGS sequence"/>
</dbReference>
<dbReference type="AlphaFoldDB" id="A0A9R1XWK9"/>
<evidence type="ECO:0000256" key="1">
    <source>
        <dbReference type="SAM" id="MobiDB-lite"/>
    </source>
</evidence>
<gene>
    <name evidence="2" type="ORF">LSAT_V11C200083910</name>
</gene>
<dbReference type="PANTHER" id="PTHR45463">
    <property type="entry name" value="OS09G0392200 PROTEIN"/>
    <property type="match status" value="1"/>
</dbReference>
<evidence type="ECO:0000313" key="2">
    <source>
        <dbReference type="EMBL" id="KAJ0222392.1"/>
    </source>
</evidence>
<sequence length="104" mass="12519">MRLNPMLPKFTFFHTHFIKSISLAFDFISSDENLYLMEYWPIDLHKLRRLDFHQLNWVPCEKTMEEYSLFHSFLKHGAVVKPESWSTPSSPYTRFFDTDTPGKR</sequence>
<accession>A0A9R1XWK9</accession>
<feature type="region of interest" description="Disordered" evidence="1">
    <location>
        <begin position="83"/>
        <end position="104"/>
    </location>
</feature>
<protein>
    <submittedName>
        <fullName evidence="2">Uncharacterized protein</fullName>
    </submittedName>
</protein>
<comment type="caution">
    <text evidence="2">The sequence shown here is derived from an EMBL/GenBank/DDBJ whole genome shotgun (WGS) entry which is preliminary data.</text>
</comment>
<name>A0A9R1XWK9_LACSA</name>
<reference evidence="2 3" key="1">
    <citation type="journal article" date="2017" name="Nat. Commun.">
        <title>Genome assembly with in vitro proximity ligation data and whole-genome triplication in lettuce.</title>
        <authorList>
            <person name="Reyes-Chin-Wo S."/>
            <person name="Wang Z."/>
            <person name="Yang X."/>
            <person name="Kozik A."/>
            <person name="Arikit S."/>
            <person name="Song C."/>
            <person name="Xia L."/>
            <person name="Froenicke L."/>
            <person name="Lavelle D.O."/>
            <person name="Truco M.J."/>
            <person name="Xia R."/>
            <person name="Zhu S."/>
            <person name="Xu C."/>
            <person name="Xu H."/>
            <person name="Xu X."/>
            <person name="Cox K."/>
            <person name="Korf I."/>
            <person name="Meyers B.C."/>
            <person name="Michelmore R.W."/>
        </authorList>
    </citation>
    <scope>NUCLEOTIDE SEQUENCE [LARGE SCALE GENOMIC DNA]</scope>
    <source>
        <strain evidence="3">cv. Salinas</strain>
        <tissue evidence="2">Seedlings</tissue>
    </source>
</reference>
<evidence type="ECO:0000313" key="3">
    <source>
        <dbReference type="Proteomes" id="UP000235145"/>
    </source>
</evidence>